<gene>
    <name evidence="12" type="primary">Prok1</name>
    <name evidence="12" type="ORF">FOF47_R19859</name>
</gene>
<evidence type="ECO:0000256" key="1">
    <source>
        <dbReference type="ARBA" id="ARBA00004613"/>
    </source>
</evidence>
<feature type="non-terminal residue" evidence="12">
    <location>
        <position position="148"/>
    </location>
</feature>
<evidence type="ECO:0000256" key="3">
    <source>
        <dbReference type="ARBA" id="ARBA00022525"/>
    </source>
</evidence>
<name>A0A6G1AWJ0_CROCR</name>
<keyword evidence="3" id="KW-0964">Secreted</keyword>
<dbReference type="EMBL" id="VOAJ01003321">
    <property type="protein sequence ID" value="KAF0880006.1"/>
    <property type="molecule type" value="Genomic_DNA"/>
</dbReference>
<evidence type="ECO:0000256" key="7">
    <source>
        <dbReference type="ARBA" id="ARBA00023157"/>
    </source>
</evidence>
<keyword evidence="4" id="KW-0037">Angiogenesis</keyword>
<dbReference type="Gene3D" id="2.10.80.10">
    <property type="entry name" value="Lipase, subunit A"/>
    <property type="match status" value="1"/>
</dbReference>
<keyword evidence="5" id="KW-0732">Signal</keyword>
<dbReference type="Proteomes" id="UP000475037">
    <property type="component" value="Unassembled WGS sequence"/>
</dbReference>
<dbReference type="GO" id="GO:0051781">
    <property type="term" value="P:positive regulation of cell division"/>
    <property type="evidence" value="ECO:0007669"/>
    <property type="project" value="UniProtKB-KW"/>
</dbReference>
<evidence type="ECO:0000256" key="8">
    <source>
        <dbReference type="ARBA" id="ARBA00023246"/>
    </source>
</evidence>
<sequence length="148" mass="16441">FLATVFQNHSFVLKEGGEHRGWGRDGGDQAPSTVVWWKAACVRGTHGPQDCFRGPSSTRNDPAFFLGACERDVQCGAGTCCAVSLWLRGLRMCTPLGRVGEECHPGSHKVPFFRKRQHHTCPCLPNLLCSRCPDGRYRCSMDLKSINF</sequence>
<protein>
    <recommendedName>
        <fullName evidence="9">Prokineticin-1</fullName>
    </recommendedName>
    <alternativeName>
        <fullName evidence="10">Endocrine-gland-derived vascular endothelial growth factor</fullName>
    </alternativeName>
</protein>
<keyword evidence="6" id="KW-0339">Growth factor</keyword>
<dbReference type="GO" id="GO:0001935">
    <property type="term" value="P:endothelial cell proliferation"/>
    <property type="evidence" value="ECO:0007669"/>
    <property type="project" value="TreeGrafter"/>
</dbReference>
<comment type="caution">
    <text evidence="12">The sequence shown here is derived from an EMBL/GenBank/DDBJ whole genome shotgun (WGS) entry which is preliminary data.</text>
</comment>
<evidence type="ECO:0000313" key="13">
    <source>
        <dbReference type="Proteomes" id="UP000475037"/>
    </source>
</evidence>
<keyword evidence="8" id="KW-0497">Mitogen</keyword>
<keyword evidence="13" id="KW-1185">Reference proteome</keyword>
<dbReference type="InterPro" id="IPR009523">
    <property type="entry name" value="Prokineticin"/>
</dbReference>
<evidence type="ECO:0000256" key="4">
    <source>
        <dbReference type="ARBA" id="ARBA00022657"/>
    </source>
</evidence>
<comment type="similarity">
    <text evidence="2">Belongs to the AVIT (prokineticin) family.</text>
</comment>
<dbReference type="GO" id="GO:0008083">
    <property type="term" value="F:growth factor activity"/>
    <property type="evidence" value="ECO:0007669"/>
    <property type="project" value="UniProtKB-KW"/>
</dbReference>
<dbReference type="AlphaFoldDB" id="A0A6G1AWJ0"/>
<evidence type="ECO:0000256" key="5">
    <source>
        <dbReference type="ARBA" id="ARBA00022729"/>
    </source>
</evidence>
<organism evidence="12 13">
    <name type="scientific">Crocuta crocuta</name>
    <name type="common">Spotted hyena</name>
    <dbReference type="NCBI Taxonomy" id="9678"/>
    <lineage>
        <taxon>Eukaryota</taxon>
        <taxon>Metazoa</taxon>
        <taxon>Chordata</taxon>
        <taxon>Craniata</taxon>
        <taxon>Vertebrata</taxon>
        <taxon>Euteleostomi</taxon>
        <taxon>Mammalia</taxon>
        <taxon>Eutheria</taxon>
        <taxon>Laurasiatheria</taxon>
        <taxon>Carnivora</taxon>
        <taxon>Feliformia</taxon>
        <taxon>Hyaenidae</taxon>
        <taxon>Crocuta</taxon>
    </lineage>
</organism>
<dbReference type="InterPro" id="IPR023569">
    <property type="entry name" value="Prokineticin_domain"/>
</dbReference>
<evidence type="ECO:0000256" key="10">
    <source>
        <dbReference type="ARBA" id="ARBA00081306"/>
    </source>
</evidence>
<evidence type="ECO:0000313" key="12">
    <source>
        <dbReference type="EMBL" id="KAF0880006.1"/>
    </source>
</evidence>
<evidence type="ECO:0000259" key="11">
    <source>
        <dbReference type="Pfam" id="PF06607"/>
    </source>
</evidence>
<comment type="subcellular location">
    <subcellularLocation>
        <location evidence="1">Secreted</location>
    </subcellularLocation>
</comment>
<keyword evidence="7" id="KW-1015">Disulfide bond</keyword>
<accession>A0A6G1AWJ0</accession>
<feature type="domain" description="Prokineticin" evidence="11">
    <location>
        <begin position="61"/>
        <end position="140"/>
    </location>
</feature>
<evidence type="ECO:0000256" key="2">
    <source>
        <dbReference type="ARBA" id="ARBA00006999"/>
    </source>
</evidence>
<dbReference type="GO" id="GO:0005576">
    <property type="term" value="C:extracellular region"/>
    <property type="evidence" value="ECO:0007669"/>
    <property type="project" value="UniProtKB-SubCell"/>
</dbReference>
<evidence type="ECO:0000256" key="6">
    <source>
        <dbReference type="ARBA" id="ARBA00023030"/>
    </source>
</evidence>
<dbReference type="FunFam" id="2.10.80.10:FF:000004">
    <property type="entry name" value="Prokineticin 1"/>
    <property type="match status" value="1"/>
</dbReference>
<dbReference type="PANTHER" id="PTHR18821">
    <property type="entry name" value="PROKINETICIN"/>
    <property type="match status" value="1"/>
</dbReference>
<dbReference type="SUPFAM" id="SSF57190">
    <property type="entry name" value="Colipase-like"/>
    <property type="match status" value="2"/>
</dbReference>
<proteinExistence type="inferred from homology"/>
<feature type="non-terminal residue" evidence="12">
    <location>
        <position position="1"/>
    </location>
</feature>
<dbReference type="GO" id="GO:0001525">
    <property type="term" value="P:angiogenesis"/>
    <property type="evidence" value="ECO:0007669"/>
    <property type="project" value="UniProtKB-KW"/>
</dbReference>
<reference evidence="12 13" key="1">
    <citation type="submission" date="2019-11" db="EMBL/GenBank/DDBJ databases">
        <authorList>
            <person name="Yang C."/>
            <person name="Li F."/>
        </authorList>
    </citation>
    <scope>NUCLEOTIDE SEQUENCE [LARGE SCALE GENOMIC DNA]</scope>
    <source>
        <strain evidence="12">KB4526</strain>
        <tissue evidence="12">Muscle</tissue>
    </source>
</reference>
<dbReference type="Pfam" id="PF06607">
    <property type="entry name" value="Prokineticin"/>
    <property type="match status" value="1"/>
</dbReference>
<dbReference type="PANTHER" id="PTHR18821:SF7">
    <property type="entry name" value="PROKINETICIN-1"/>
    <property type="match status" value="1"/>
</dbReference>
<evidence type="ECO:0000256" key="9">
    <source>
        <dbReference type="ARBA" id="ARBA00069277"/>
    </source>
</evidence>